<dbReference type="PATRIC" id="fig|1006551.4.peg.4200"/>
<keyword evidence="1" id="KW-0472">Membrane</keyword>
<accession>A0A0H3HBX6</accession>
<sequence>MKNNPWFVRLRNTSIPQHKLRPAKWLVLIALLLLLAQLTIEFLLLA</sequence>
<gene>
    <name evidence="2" type="ordered locus">KOX_20970</name>
</gene>
<dbReference type="RefSeq" id="WP_014229441.1">
    <property type="nucleotide sequence ID" value="NC_016612.1"/>
</dbReference>
<dbReference type="EMBL" id="CP003218">
    <property type="protein sequence ID" value="AEX05914.1"/>
    <property type="molecule type" value="Genomic_DNA"/>
</dbReference>
<organism evidence="2 3">
    <name type="scientific">Klebsiella michiganensis (strain ATCC 8724 / DSM 4798 / JCM 20051 / NBRC 3318 / NRRL B-199 / KCTC 1686 / BUCSAV 143 / CCM 1901)</name>
    <dbReference type="NCBI Taxonomy" id="1006551"/>
    <lineage>
        <taxon>Bacteria</taxon>
        <taxon>Pseudomonadati</taxon>
        <taxon>Pseudomonadota</taxon>
        <taxon>Gammaproteobacteria</taxon>
        <taxon>Enterobacterales</taxon>
        <taxon>Enterobacteriaceae</taxon>
        <taxon>Klebsiella/Raoultella group</taxon>
        <taxon>Klebsiella</taxon>
    </lineage>
</organism>
<evidence type="ECO:0000313" key="3">
    <source>
        <dbReference type="Proteomes" id="UP000007843"/>
    </source>
</evidence>
<reference evidence="2 3" key="1">
    <citation type="journal article" date="2012" name="J. Bacteriol.">
        <title>Complete genome sequence of Klebsiella oxytoca KCTC 1686, used in production of 2,3-butanediol.</title>
        <authorList>
            <person name="Shin S.H."/>
            <person name="Kim S."/>
            <person name="Kim J.Y."/>
            <person name="Lee S."/>
            <person name="Um Y."/>
            <person name="Oh M.K."/>
            <person name="Kim Y.R."/>
            <person name="Lee J."/>
            <person name="Yang K.S."/>
        </authorList>
    </citation>
    <scope>NUCLEOTIDE SEQUENCE [LARGE SCALE GENOMIC DNA]</scope>
    <source>
        <strain evidence="3">ATCC 8724 / DSM 4798 / JCM 20051 / NBRC 3318 / NRRL B-199 / KCTC 1686</strain>
    </source>
</reference>
<keyword evidence="1" id="KW-0812">Transmembrane</keyword>
<protein>
    <submittedName>
        <fullName evidence="2">Uncharacterized protein</fullName>
    </submittedName>
</protein>
<dbReference type="KEGG" id="kox:KOX_20970"/>
<dbReference type="Proteomes" id="UP000007843">
    <property type="component" value="Chromosome"/>
</dbReference>
<feature type="transmembrane region" description="Helical" evidence="1">
    <location>
        <begin position="25"/>
        <end position="45"/>
    </location>
</feature>
<keyword evidence="1" id="KW-1133">Transmembrane helix</keyword>
<dbReference type="HOGENOM" id="CLU_215832_0_0_6"/>
<proteinExistence type="predicted"/>
<evidence type="ECO:0000313" key="2">
    <source>
        <dbReference type="EMBL" id="AEX05914.1"/>
    </source>
</evidence>
<dbReference type="AlphaFoldDB" id="A0A0H3HBX6"/>
<evidence type="ECO:0000256" key="1">
    <source>
        <dbReference type="SAM" id="Phobius"/>
    </source>
</evidence>
<name>A0A0H3HBX6_KLEM8</name>